<dbReference type="FunFam" id="1.10.10.10:FF:000322">
    <property type="entry name" value="Probable disease resistance protein At1g63360"/>
    <property type="match status" value="1"/>
</dbReference>
<name>A0A9E7JQ74_9LILI</name>
<keyword evidence="4" id="KW-0547">Nucleotide-binding</keyword>
<dbReference type="InterPro" id="IPR055414">
    <property type="entry name" value="LRR_R13L4/SHOC2-like"/>
</dbReference>
<dbReference type="EMBL" id="CP097504">
    <property type="protein sequence ID" value="URD89445.1"/>
    <property type="molecule type" value="Genomic_DNA"/>
</dbReference>
<dbReference type="GO" id="GO:0005524">
    <property type="term" value="F:ATP binding"/>
    <property type="evidence" value="ECO:0007669"/>
    <property type="project" value="UniProtKB-KW"/>
</dbReference>
<dbReference type="Gene3D" id="1.10.10.10">
    <property type="entry name" value="Winged helix-like DNA-binding domain superfamily/Winged helix DNA-binding domain"/>
    <property type="match status" value="1"/>
</dbReference>
<dbReference type="AlphaFoldDB" id="A0A9E7JQ74"/>
<evidence type="ECO:0000256" key="1">
    <source>
        <dbReference type="ARBA" id="ARBA00008894"/>
    </source>
</evidence>
<protein>
    <submittedName>
        <fullName evidence="12">Disease resistance protein</fullName>
    </submittedName>
</protein>
<dbReference type="PANTHER" id="PTHR36766:SF70">
    <property type="entry name" value="DISEASE RESISTANCE PROTEIN RGA4"/>
    <property type="match status" value="1"/>
</dbReference>
<dbReference type="Gene3D" id="3.40.50.300">
    <property type="entry name" value="P-loop containing nucleotide triphosphate hydrolases"/>
    <property type="match status" value="1"/>
</dbReference>
<proteinExistence type="inferred from homology"/>
<evidence type="ECO:0000256" key="4">
    <source>
        <dbReference type="ARBA" id="ARBA00022741"/>
    </source>
</evidence>
<dbReference type="InterPro" id="IPR041118">
    <property type="entry name" value="Rx_N"/>
</dbReference>
<evidence type="ECO:0000256" key="2">
    <source>
        <dbReference type="ARBA" id="ARBA00022614"/>
    </source>
</evidence>
<dbReference type="Pfam" id="PF18052">
    <property type="entry name" value="Rx_N"/>
    <property type="match status" value="1"/>
</dbReference>
<keyword evidence="2" id="KW-0433">Leucine-rich repeat</keyword>
<keyword evidence="3" id="KW-0677">Repeat</keyword>
<evidence type="ECO:0000259" key="11">
    <source>
        <dbReference type="Pfam" id="PF23598"/>
    </source>
</evidence>
<dbReference type="Gene3D" id="1.10.8.430">
    <property type="entry name" value="Helical domain of apoptotic protease-activating factors"/>
    <property type="match status" value="1"/>
</dbReference>
<dbReference type="Proteomes" id="UP001055439">
    <property type="component" value="Chromosome 2"/>
</dbReference>
<evidence type="ECO:0000259" key="10">
    <source>
        <dbReference type="Pfam" id="PF23559"/>
    </source>
</evidence>
<evidence type="ECO:0000313" key="12">
    <source>
        <dbReference type="EMBL" id="URD89445.1"/>
    </source>
</evidence>
<feature type="domain" description="NB-ARC" evidence="8">
    <location>
        <begin position="178"/>
        <end position="345"/>
    </location>
</feature>
<evidence type="ECO:0000256" key="5">
    <source>
        <dbReference type="ARBA" id="ARBA00022821"/>
    </source>
</evidence>
<dbReference type="GO" id="GO:0009626">
    <property type="term" value="P:plant-type hypersensitive response"/>
    <property type="evidence" value="ECO:0007669"/>
    <property type="project" value="UniProtKB-ARBA"/>
</dbReference>
<accession>A0A9E7JQ74</accession>
<feature type="domain" description="Disease resistance N-terminal" evidence="9">
    <location>
        <begin position="8"/>
        <end position="86"/>
    </location>
</feature>
<keyword evidence="13" id="KW-1185">Reference proteome</keyword>
<dbReference type="InterPro" id="IPR032675">
    <property type="entry name" value="LRR_dom_sf"/>
</dbReference>
<dbReference type="InterPro" id="IPR036388">
    <property type="entry name" value="WH-like_DNA-bd_sf"/>
</dbReference>
<dbReference type="GO" id="GO:0043531">
    <property type="term" value="F:ADP binding"/>
    <property type="evidence" value="ECO:0007669"/>
    <property type="project" value="InterPro"/>
</dbReference>
<dbReference type="InterPro" id="IPR038005">
    <property type="entry name" value="RX-like_CC"/>
</dbReference>
<reference evidence="12" key="1">
    <citation type="submission" date="2022-05" db="EMBL/GenBank/DDBJ databases">
        <title>The Musa troglodytarum L. genome provides insights into the mechanism of non-climacteric behaviour and enrichment of carotenoids.</title>
        <authorList>
            <person name="Wang J."/>
        </authorList>
    </citation>
    <scope>NUCLEOTIDE SEQUENCE</scope>
    <source>
        <tissue evidence="12">Leaf</tissue>
    </source>
</reference>
<feature type="domain" description="Disease resistance protein winged helix" evidence="10">
    <location>
        <begin position="433"/>
        <end position="502"/>
    </location>
</feature>
<dbReference type="InterPro" id="IPR002182">
    <property type="entry name" value="NB-ARC"/>
</dbReference>
<evidence type="ECO:0000256" key="6">
    <source>
        <dbReference type="ARBA" id="ARBA00022840"/>
    </source>
</evidence>
<dbReference type="SUPFAM" id="SSF52540">
    <property type="entry name" value="P-loop containing nucleoside triphosphate hydrolases"/>
    <property type="match status" value="1"/>
</dbReference>
<feature type="region of interest" description="Disordered" evidence="7">
    <location>
        <begin position="823"/>
        <end position="844"/>
    </location>
</feature>
<dbReference type="OrthoDB" id="1050628at2759"/>
<evidence type="ECO:0000313" key="13">
    <source>
        <dbReference type="Proteomes" id="UP001055439"/>
    </source>
</evidence>
<evidence type="ECO:0000259" key="9">
    <source>
        <dbReference type="Pfam" id="PF18052"/>
    </source>
</evidence>
<dbReference type="PANTHER" id="PTHR36766">
    <property type="entry name" value="PLANT BROAD-SPECTRUM MILDEW RESISTANCE PROTEIN RPW8"/>
    <property type="match status" value="1"/>
</dbReference>
<dbReference type="GO" id="GO:0042742">
    <property type="term" value="P:defense response to bacterium"/>
    <property type="evidence" value="ECO:0007669"/>
    <property type="project" value="UniProtKB-ARBA"/>
</dbReference>
<dbReference type="InterPro" id="IPR058922">
    <property type="entry name" value="WHD_DRP"/>
</dbReference>
<dbReference type="Pfam" id="PF23598">
    <property type="entry name" value="LRR_14"/>
    <property type="match status" value="1"/>
</dbReference>
<organism evidence="12 13">
    <name type="scientific">Musa troglodytarum</name>
    <name type="common">fe'i banana</name>
    <dbReference type="NCBI Taxonomy" id="320322"/>
    <lineage>
        <taxon>Eukaryota</taxon>
        <taxon>Viridiplantae</taxon>
        <taxon>Streptophyta</taxon>
        <taxon>Embryophyta</taxon>
        <taxon>Tracheophyta</taxon>
        <taxon>Spermatophyta</taxon>
        <taxon>Magnoliopsida</taxon>
        <taxon>Liliopsida</taxon>
        <taxon>Zingiberales</taxon>
        <taxon>Musaceae</taxon>
        <taxon>Musa</taxon>
    </lineage>
</organism>
<comment type="similarity">
    <text evidence="1">Belongs to the disease resistance NB-LRR family.</text>
</comment>
<gene>
    <name evidence="12" type="ORF">MUK42_27553</name>
</gene>
<dbReference type="SUPFAM" id="SSF52058">
    <property type="entry name" value="L domain-like"/>
    <property type="match status" value="1"/>
</dbReference>
<dbReference type="InterPro" id="IPR042197">
    <property type="entry name" value="Apaf_helical"/>
</dbReference>
<evidence type="ECO:0000256" key="3">
    <source>
        <dbReference type="ARBA" id="ARBA00022737"/>
    </source>
</evidence>
<evidence type="ECO:0000259" key="8">
    <source>
        <dbReference type="Pfam" id="PF00931"/>
    </source>
</evidence>
<feature type="domain" description="Disease resistance R13L4/SHOC-2-like LRR" evidence="11">
    <location>
        <begin position="567"/>
        <end position="703"/>
    </location>
</feature>
<evidence type="ECO:0000256" key="7">
    <source>
        <dbReference type="SAM" id="MobiDB-lite"/>
    </source>
</evidence>
<dbReference type="Gene3D" id="3.80.10.10">
    <property type="entry name" value="Ribonuclease Inhibitor"/>
    <property type="match status" value="1"/>
</dbReference>
<dbReference type="CDD" id="cd14798">
    <property type="entry name" value="RX-CC_like"/>
    <property type="match status" value="1"/>
</dbReference>
<dbReference type="Pfam" id="PF23559">
    <property type="entry name" value="WHD_DRP"/>
    <property type="match status" value="1"/>
</dbReference>
<sequence length="988" mass="111965">MAMVLDAFVRRCIETLAAAIGNKLAVVIEVKDELDNLRRRLERISYVLKDAERRRIQDSAISNWLNELKDVMYDADDIIDHCRAEGGTLLDDQPPAPQTPPPVCCIFPLVSCFAGVKLRYEIGNRVRSLNKRLDAISRDELMHKLERSSPDVVLNRGVNLRQTDPLLEQDIVGNEINDATEDLVDFLTRRNDINCCLCAITGMGGIGKTTLAQKIFNDPKTQDIFQVRAWVCVTQKFSEIELLKQIIRESRMNYREDMTKAELQPMLRDAVRGKSLFLVLDDVWQADVWVDLLRNPILQSGVANGRILVTTRDENIAHQMGSARIHRVKLLPDDSGWELLCKKAFVSGGEEDMENLKDVGFDIVSRCKGLPLAIKTVGSLLATKQRGRREWEKVARSDAWSMSELPEQLRGALYLSYEDLPSHLKQCFLYCSLFPEDYVLRKESLVRLWCAEGFVRSQGDSAMEDVAEEYWKELQRRSLLQPLPNSLVESPCVMHDLLRSLAQFLSRDECFYGDADGIKSTPTSKLRRLSVRKEGETVAIPESVIQKKCLRTLMVLKTPPAVEDKLLARLPRLRVLLLNGRGIQSIPDSIGNLTHLRYLDLRKTDVSSLPESIERLRNLLTLNVMDCRYLRSLPRGVTRLLNLRRLGLFNSAVCNVPKGIGRLQHLNDISGFIVGDEEDDRGGGCDLEELNSLHELRKLSIFNLERVSNGASVLFHKNHLTRLGLRCTPYSRRLGGTPYTEEEIRRIGRVFDELRPPPCELCQQLPPLGRLPELKYLHIGAASALVSIGHEFLGDETPKAASTVVFPKLKIFRIEDMPNWETWNLGGSGDDDDDDGGQEHYGAPQTLLRLPRLEDLALRNCPRLSALPTGTNGVRKVRTFPALSRLTIHDCSALAYMENLDALECLKLVDESMEHLPSWLPGLFQGRQSRFKMDAFCNLRLLKRCLDDGPDWPIVREIPVANIYSDTVNGRASLHYVKEPFSYRTTNI</sequence>
<keyword evidence="6" id="KW-0067">ATP-binding</keyword>
<dbReference type="GO" id="GO:0002758">
    <property type="term" value="P:innate immune response-activating signaling pathway"/>
    <property type="evidence" value="ECO:0007669"/>
    <property type="project" value="UniProtKB-ARBA"/>
</dbReference>
<dbReference type="Pfam" id="PF00931">
    <property type="entry name" value="NB-ARC"/>
    <property type="match status" value="1"/>
</dbReference>
<dbReference type="PRINTS" id="PR00364">
    <property type="entry name" value="DISEASERSIST"/>
</dbReference>
<dbReference type="InterPro" id="IPR027417">
    <property type="entry name" value="P-loop_NTPase"/>
</dbReference>
<dbReference type="Gene3D" id="1.20.5.4130">
    <property type="match status" value="1"/>
</dbReference>
<keyword evidence="5" id="KW-0611">Plant defense</keyword>